<sequence>MAPQPLSQILPTLNYWLVDHPQIRHFTWSPGQTFASTPQFAAAAVLTYLFLTLLLRRLPLPVLPPPILKPLTAAHSLVLFLLSAGMSAGTLLSIFSPTNSPSPRLRHAVCFPPDTPPSGPLFFWAQIFYLSKYLEFGDTLLIILSKSNQRLTFLHVYHHATVVVMCYLWLSTAQSLFPVALVTNATVHVVMYGYYFCTALGSRPRWKRLVTDFQIVQFVFSFGISGLMLYYHFAGGGCSGMAGWCFNAVFNASLLALFVDFHGKSYAAAKKRKAAAEKIGSGCDKVRDKKRQ</sequence>
<accession>A0AAV2CA26</accession>
<feature type="transmembrane region" description="Helical" evidence="13">
    <location>
        <begin position="241"/>
        <end position="263"/>
    </location>
</feature>
<dbReference type="GO" id="GO:0034625">
    <property type="term" value="P:fatty acid elongation, monounsaturated fatty acid"/>
    <property type="evidence" value="ECO:0007669"/>
    <property type="project" value="TreeGrafter"/>
</dbReference>
<feature type="transmembrane region" description="Helical" evidence="13">
    <location>
        <begin position="151"/>
        <end position="170"/>
    </location>
</feature>
<keyword evidence="7" id="KW-0276">Fatty acid metabolism</keyword>
<feature type="transmembrane region" description="Helical" evidence="13">
    <location>
        <begin position="176"/>
        <end position="197"/>
    </location>
</feature>
<evidence type="ECO:0000256" key="8">
    <source>
        <dbReference type="ARBA" id="ARBA00022989"/>
    </source>
</evidence>
<dbReference type="AlphaFoldDB" id="A0AAV2CA26"/>
<feature type="transmembrane region" description="Helical" evidence="13">
    <location>
        <begin position="209"/>
        <end position="229"/>
    </location>
</feature>
<dbReference type="InterPro" id="IPR030457">
    <property type="entry name" value="ELO_CS"/>
</dbReference>
<dbReference type="EC" id="2.3.1.199" evidence="3"/>
<evidence type="ECO:0000256" key="4">
    <source>
        <dbReference type="ARBA" id="ARBA00022516"/>
    </source>
</evidence>
<evidence type="ECO:0000256" key="11">
    <source>
        <dbReference type="ARBA" id="ARBA00023160"/>
    </source>
</evidence>
<dbReference type="PANTHER" id="PTHR11157:SF134">
    <property type="entry name" value="ELONGATION OF FATTY ACIDS PROTEIN 1-RELATED"/>
    <property type="match status" value="1"/>
</dbReference>
<dbReference type="GO" id="GO:0009922">
    <property type="term" value="F:fatty acid elongase activity"/>
    <property type="evidence" value="ECO:0007669"/>
    <property type="project" value="UniProtKB-EC"/>
</dbReference>
<evidence type="ECO:0000256" key="3">
    <source>
        <dbReference type="ARBA" id="ARBA00012307"/>
    </source>
</evidence>
<protein>
    <recommendedName>
        <fullName evidence="3">very-long-chain 3-oxoacyl-CoA synthase</fullName>
        <ecNumber evidence="3">2.3.1.199</ecNumber>
    </recommendedName>
</protein>
<keyword evidence="11" id="KW-0275">Fatty acid biosynthesis</keyword>
<proteinExistence type="inferred from homology"/>
<dbReference type="PANTHER" id="PTHR11157">
    <property type="entry name" value="FATTY ACID ACYL TRANSFERASE-RELATED"/>
    <property type="match status" value="1"/>
</dbReference>
<name>A0AAV2CA26_9ROSI</name>
<evidence type="ECO:0000256" key="10">
    <source>
        <dbReference type="ARBA" id="ARBA00023136"/>
    </source>
</evidence>
<evidence type="ECO:0000256" key="9">
    <source>
        <dbReference type="ARBA" id="ARBA00023098"/>
    </source>
</evidence>
<evidence type="ECO:0000256" key="6">
    <source>
        <dbReference type="ARBA" id="ARBA00022692"/>
    </source>
</evidence>
<keyword evidence="4" id="KW-0444">Lipid biosynthesis</keyword>
<keyword evidence="9" id="KW-0443">Lipid metabolism</keyword>
<organism evidence="14 15">
    <name type="scientific">Linum trigynum</name>
    <dbReference type="NCBI Taxonomy" id="586398"/>
    <lineage>
        <taxon>Eukaryota</taxon>
        <taxon>Viridiplantae</taxon>
        <taxon>Streptophyta</taxon>
        <taxon>Embryophyta</taxon>
        <taxon>Tracheophyta</taxon>
        <taxon>Spermatophyta</taxon>
        <taxon>Magnoliopsida</taxon>
        <taxon>eudicotyledons</taxon>
        <taxon>Gunneridae</taxon>
        <taxon>Pentapetalae</taxon>
        <taxon>rosids</taxon>
        <taxon>fabids</taxon>
        <taxon>Malpighiales</taxon>
        <taxon>Linaceae</taxon>
        <taxon>Linum</taxon>
    </lineage>
</organism>
<dbReference type="GO" id="GO:0005789">
    <property type="term" value="C:endoplasmic reticulum membrane"/>
    <property type="evidence" value="ECO:0007669"/>
    <property type="project" value="TreeGrafter"/>
</dbReference>
<dbReference type="GO" id="GO:0034626">
    <property type="term" value="P:fatty acid elongation, polyunsaturated fatty acid"/>
    <property type="evidence" value="ECO:0007669"/>
    <property type="project" value="TreeGrafter"/>
</dbReference>
<feature type="transmembrane region" description="Helical" evidence="13">
    <location>
        <begin position="37"/>
        <end position="55"/>
    </location>
</feature>
<evidence type="ECO:0000256" key="7">
    <source>
        <dbReference type="ARBA" id="ARBA00022832"/>
    </source>
</evidence>
<comment type="catalytic activity">
    <reaction evidence="12">
        <text>a very-long-chain acyl-CoA + malonyl-CoA + H(+) = a very-long-chain 3-oxoacyl-CoA + CO2 + CoA</text>
        <dbReference type="Rhea" id="RHEA:32727"/>
        <dbReference type="ChEBI" id="CHEBI:15378"/>
        <dbReference type="ChEBI" id="CHEBI:16526"/>
        <dbReference type="ChEBI" id="CHEBI:57287"/>
        <dbReference type="ChEBI" id="CHEBI:57384"/>
        <dbReference type="ChEBI" id="CHEBI:90725"/>
        <dbReference type="ChEBI" id="CHEBI:90736"/>
        <dbReference type="EC" id="2.3.1.199"/>
    </reaction>
</comment>
<evidence type="ECO:0000256" key="5">
    <source>
        <dbReference type="ARBA" id="ARBA00022679"/>
    </source>
</evidence>
<dbReference type="GO" id="GO:0042761">
    <property type="term" value="P:very long-chain fatty acid biosynthetic process"/>
    <property type="evidence" value="ECO:0007669"/>
    <property type="project" value="TreeGrafter"/>
</dbReference>
<evidence type="ECO:0000256" key="1">
    <source>
        <dbReference type="ARBA" id="ARBA00004141"/>
    </source>
</evidence>
<dbReference type="GO" id="GO:0030148">
    <property type="term" value="P:sphingolipid biosynthetic process"/>
    <property type="evidence" value="ECO:0007669"/>
    <property type="project" value="TreeGrafter"/>
</dbReference>
<reference evidence="14 15" key="1">
    <citation type="submission" date="2024-04" db="EMBL/GenBank/DDBJ databases">
        <authorList>
            <person name="Fracassetti M."/>
        </authorList>
    </citation>
    <scope>NUCLEOTIDE SEQUENCE [LARGE SCALE GENOMIC DNA]</scope>
</reference>
<dbReference type="GO" id="GO:0019367">
    <property type="term" value="P:fatty acid elongation, saturated fatty acid"/>
    <property type="evidence" value="ECO:0007669"/>
    <property type="project" value="TreeGrafter"/>
</dbReference>
<keyword evidence="10 13" id="KW-0472">Membrane</keyword>
<keyword evidence="15" id="KW-1185">Reference proteome</keyword>
<feature type="transmembrane region" description="Helical" evidence="13">
    <location>
        <begin position="76"/>
        <end position="95"/>
    </location>
</feature>
<comment type="subcellular location">
    <subcellularLocation>
        <location evidence="1">Membrane</location>
        <topology evidence="1">Multi-pass membrane protein</topology>
    </subcellularLocation>
</comment>
<keyword evidence="5" id="KW-0808">Transferase</keyword>
<keyword evidence="6 13" id="KW-0812">Transmembrane</keyword>
<evidence type="ECO:0000256" key="2">
    <source>
        <dbReference type="ARBA" id="ARBA00007263"/>
    </source>
</evidence>
<dbReference type="PROSITE" id="PS01188">
    <property type="entry name" value="ELO"/>
    <property type="match status" value="1"/>
</dbReference>
<dbReference type="InterPro" id="IPR002076">
    <property type="entry name" value="ELO_fam"/>
</dbReference>
<keyword evidence="8 13" id="KW-1133">Transmembrane helix</keyword>
<dbReference type="EMBL" id="OZ034813">
    <property type="protein sequence ID" value="CAL1352655.1"/>
    <property type="molecule type" value="Genomic_DNA"/>
</dbReference>
<dbReference type="Pfam" id="PF01151">
    <property type="entry name" value="ELO"/>
    <property type="match status" value="1"/>
</dbReference>
<comment type="similarity">
    <text evidence="2">Belongs to the ELO family.</text>
</comment>
<evidence type="ECO:0000313" key="15">
    <source>
        <dbReference type="Proteomes" id="UP001497516"/>
    </source>
</evidence>
<dbReference type="Proteomes" id="UP001497516">
    <property type="component" value="Chromosome 1"/>
</dbReference>
<evidence type="ECO:0000313" key="14">
    <source>
        <dbReference type="EMBL" id="CAL1352655.1"/>
    </source>
</evidence>
<gene>
    <name evidence="14" type="ORF">LTRI10_LOCUS610</name>
</gene>
<evidence type="ECO:0000256" key="13">
    <source>
        <dbReference type="SAM" id="Phobius"/>
    </source>
</evidence>
<feature type="transmembrane region" description="Helical" evidence="13">
    <location>
        <begin position="121"/>
        <end position="144"/>
    </location>
</feature>
<evidence type="ECO:0000256" key="12">
    <source>
        <dbReference type="ARBA" id="ARBA00047375"/>
    </source>
</evidence>